<dbReference type="Gene3D" id="3.30.70.360">
    <property type="match status" value="1"/>
</dbReference>
<dbReference type="Gene3D" id="3.40.630.10">
    <property type="entry name" value="Zn peptidases"/>
    <property type="match status" value="1"/>
</dbReference>
<dbReference type="GO" id="GO:0008777">
    <property type="term" value="F:acetylornithine deacetylase activity"/>
    <property type="evidence" value="ECO:0007669"/>
    <property type="project" value="TreeGrafter"/>
</dbReference>
<gene>
    <name evidence="1" type="ORF">NESM_000931500</name>
</gene>
<dbReference type="PANTHER" id="PTHR43808:SF31">
    <property type="entry name" value="N-ACETYL-L-CITRULLINE DEACETYLASE"/>
    <property type="match status" value="1"/>
</dbReference>
<dbReference type="AlphaFoldDB" id="A0AAW0F0E9"/>
<proteinExistence type="predicted"/>
<dbReference type="SUPFAM" id="SSF53187">
    <property type="entry name" value="Zn-dependent exopeptidases"/>
    <property type="match status" value="1"/>
</dbReference>
<dbReference type="InterPro" id="IPR002933">
    <property type="entry name" value="Peptidase_M20"/>
</dbReference>
<accession>A0AAW0F0E9</accession>
<keyword evidence="2" id="KW-1185">Reference proteome</keyword>
<dbReference type="InterPro" id="IPR050072">
    <property type="entry name" value="Peptidase_M20A"/>
</dbReference>
<dbReference type="Pfam" id="PF01546">
    <property type="entry name" value="Peptidase_M20"/>
    <property type="match status" value="1"/>
</dbReference>
<evidence type="ECO:0000313" key="1">
    <source>
        <dbReference type="EMBL" id="KAK7199539.1"/>
    </source>
</evidence>
<reference evidence="1 2" key="1">
    <citation type="journal article" date="2021" name="MBio">
        <title>A New Model Trypanosomatid, Novymonas esmeraldas: Genomic Perception of Its 'Candidatus Pandoraea novymonadis' Endosymbiont.</title>
        <authorList>
            <person name="Zakharova A."/>
            <person name="Saura A."/>
            <person name="Butenko A."/>
            <person name="Podesvova L."/>
            <person name="Warmusova S."/>
            <person name="Kostygov A.Y."/>
            <person name="Nenarokova A."/>
            <person name="Lukes J."/>
            <person name="Opperdoes F.R."/>
            <person name="Yurchenko V."/>
        </authorList>
    </citation>
    <scope>NUCLEOTIDE SEQUENCE [LARGE SCALE GENOMIC DNA]</scope>
    <source>
        <strain evidence="1 2">E262AT.01</strain>
    </source>
</reference>
<protein>
    <submittedName>
        <fullName evidence="1">Peptidase family M20/M25/M40</fullName>
    </submittedName>
</protein>
<sequence length="131" mass="14375">MRVTHTAEKDAVEQQVQRYVEETVLPAMRAEYAAAAVTITRTADYPGFCGSEESTITTEVRELCHDPHRRRYGGGTEAGYFHGVLGIPAVIVGPGRLEEAHQPNEFVEVEQMESCMVLVHGLVRNMCGGGL</sequence>
<dbReference type="Proteomes" id="UP001430356">
    <property type="component" value="Unassembled WGS sequence"/>
</dbReference>
<name>A0AAW0F0E9_9TRYP</name>
<dbReference type="PANTHER" id="PTHR43808">
    <property type="entry name" value="ACETYLORNITHINE DEACETYLASE"/>
    <property type="match status" value="1"/>
</dbReference>
<comment type="caution">
    <text evidence="1">The sequence shown here is derived from an EMBL/GenBank/DDBJ whole genome shotgun (WGS) entry which is preliminary data.</text>
</comment>
<dbReference type="GO" id="GO:0006526">
    <property type="term" value="P:L-arginine biosynthetic process"/>
    <property type="evidence" value="ECO:0007669"/>
    <property type="project" value="TreeGrafter"/>
</dbReference>
<dbReference type="EMBL" id="JAECZO010000559">
    <property type="protein sequence ID" value="KAK7199539.1"/>
    <property type="molecule type" value="Genomic_DNA"/>
</dbReference>
<evidence type="ECO:0000313" key="2">
    <source>
        <dbReference type="Proteomes" id="UP001430356"/>
    </source>
</evidence>
<organism evidence="1 2">
    <name type="scientific">Novymonas esmeraldas</name>
    <dbReference type="NCBI Taxonomy" id="1808958"/>
    <lineage>
        <taxon>Eukaryota</taxon>
        <taxon>Discoba</taxon>
        <taxon>Euglenozoa</taxon>
        <taxon>Kinetoplastea</taxon>
        <taxon>Metakinetoplastina</taxon>
        <taxon>Trypanosomatida</taxon>
        <taxon>Trypanosomatidae</taxon>
        <taxon>Novymonas</taxon>
    </lineage>
</organism>